<comment type="caution">
    <text evidence="1">The sequence shown here is derived from an EMBL/GenBank/DDBJ whole genome shotgun (WGS) entry which is preliminary data.</text>
</comment>
<gene>
    <name evidence="1" type="ORF">FHX64_000171</name>
</gene>
<evidence type="ECO:0000313" key="2">
    <source>
        <dbReference type="Proteomes" id="UP000544222"/>
    </source>
</evidence>
<proteinExistence type="predicted"/>
<evidence type="ECO:0000313" key="1">
    <source>
        <dbReference type="EMBL" id="MBB3186008.1"/>
    </source>
</evidence>
<dbReference type="Proteomes" id="UP000544222">
    <property type="component" value="Unassembled WGS sequence"/>
</dbReference>
<sequence length="97" mass="11290">MYNIEQYSVLQKPVRYLSPHPPTHHRQPRQLRTCLLCMPGANTSQTIKTHLFQKSVYALGKEIRKEPHPLIAMGIIRQDNDIHIAFYWVLPACVQVN</sequence>
<dbReference type="AlphaFoldDB" id="A0A7W5DNW0"/>
<name>A0A7W5DNW0_9PORP</name>
<protein>
    <submittedName>
        <fullName evidence="1">Uncharacterized protein</fullName>
    </submittedName>
</protein>
<dbReference type="RefSeq" id="WP_183411941.1">
    <property type="nucleotide sequence ID" value="NZ_JACHYB010000001.1"/>
</dbReference>
<organism evidence="1 2">
    <name type="scientific">Microbacter margulisiae</name>
    <dbReference type="NCBI Taxonomy" id="1350067"/>
    <lineage>
        <taxon>Bacteria</taxon>
        <taxon>Pseudomonadati</taxon>
        <taxon>Bacteroidota</taxon>
        <taxon>Bacteroidia</taxon>
        <taxon>Bacteroidales</taxon>
        <taxon>Porphyromonadaceae</taxon>
        <taxon>Microbacter</taxon>
    </lineage>
</organism>
<keyword evidence="2" id="KW-1185">Reference proteome</keyword>
<reference evidence="1 2" key="1">
    <citation type="submission" date="2020-08" db="EMBL/GenBank/DDBJ databases">
        <title>Genomic Encyclopedia of Type Strains, Phase IV (KMG-IV): sequencing the most valuable type-strain genomes for metagenomic binning, comparative biology and taxonomic classification.</title>
        <authorList>
            <person name="Goeker M."/>
        </authorList>
    </citation>
    <scope>NUCLEOTIDE SEQUENCE [LARGE SCALE GENOMIC DNA]</scope>
    <source>
        <strain evidence="1 2">DSM 27471</strain>
    </source>
</reference>
<dbReference type="EMBL" id="JACHYB010000001">
    <property type="protein sequence ID" value="MBB3186008.1"/>
    <property type="molecule type" value="Genomic_DNA"/>
</dbReference>
<accession>A0A7W5DNW0</accession>